<comment type="caution">
    <text evidence="2">The sequence shown here is derived from an EMBL/GenBank/DDBJ whole genome shotgun (WGS) entry which is preliminary data.</text>
</comment>
<sequence length="229" mass="23189">MEVGGHVVGGRGLDVDQSLGGTGRCQLREVAHAHAVDGYQGGGRAVGHGGGQGQQRVQAQRRGDLPGRGPHLGVQLRAGGDQHPRAASPQQPLDVFGRQARVHRGGDARGLRGQQGGWQLGGVRGEQTHGGSAGDAERAQQVGGAVHLVAQLRERRGGGAQEARGVGQHCQGRAVGPQTGGSQHRVVGGGGQAALMQRNGLDGRQVRGAVPGGPQQVGGCEGHRGAFAG</sequence>
<organism evidence="2 3">
    <name type="scientific">Streptomyces filipinensis</name>
    <dbReference type="NCBI Taxonomy" id="66887"/>
    <lineage>
        <taxon>Bacteria</taxon>
        <taxon>Bacillati</taxon>
        <taxon>Actinomycetota</taxon>
        <taxon>Actinomycetes</taxon>
        <taxon>Kitasatosporales</taxon>
        <taxon>Streptomycetaceae</taxon>
        <taxon>Streptomyces</taxon>
    </lineage>
</organism>
<feature type="compositionally biased region" description="Gly residues" evidence="1">
    <location>
        <begin position="39"/>
        <end position="53"/>
    </location>
</feature>
<dbReference type="AlphaFoldDB" id="A0A918MFR1"/>
<proteinExistence type="predicted"/>
<reference evidence="2" key="2">
    <citation type="submission" date="2020-09" db="EMBL/GenBank/DDBJ databases">
        <authorList>
            <person name="Sun Q."/>
            <person name="Ohkuma M."/>
        </authorList>
    </citation>
    <scope>NUCLEOTIDE SEQUENCE</scope>
    <source>
        <strain evidence="2">JCM 4369</strain>
    </source>
</reference>
<evidence type="ECO:0000256" key="1">
    <source>
        <dbReference type="SAM" id="MobiDB-lite"/>
    </source>
</evidence>
<feature type="region of interest" description="Disordered" evidence="1">
    <location>
        <begin position="39"/>
        <end position="95"/>
    </location>
</feature>
<evidence type="ECO:0000313" key="2">
    <source>
        <dbReference type="EMBL" id="GGV22256.1"/>
    </source>
</evidence>
<protein>
    <submittedName>
        <fullName evidence="2">Uncharacterized protein</fullName>
    </submittedName>
</protein>
<keyword evidence="3" id="KW-1185">Reference proteome</keyword>
<evidence type="ECO:0000313" key="3">
    <source>
        <dbReference type="Proteomes" id="UP000618795"/>
    </source>
</evidence>
<name>A0A918MFR1_9ACTN</name>
<gene>
    <name evidence="2" type="ORF">GCM10010260_73140</name>
</gene>
<accession>A0A918MFR1</accession>
<dbReference type="Proteomes" id="UP000618795">
    <property type="component" value="Unassembled WGS sequence"/>
</dbReference>
<dbReference type="EMBL" id="BMTD01000024">
    <property type="protein sequence ID" value="GGV22256.1"/>
    <property type="molecule type" value="Genomic_DNA"/>
</dbReference>
<reference evidence="2" key="1">
    <citation type="journal article" date="2014" name="Int. J. Syst. Evol. Microbiol.">
        <title>Complete genome sequence of Corynebacterium casei LMG S-19264T (=DSM 44701T), isolated from a smear-ripened cheese.</title>
        <authorList>
            <consortium name="US DOE Joint Genome Institute (JGI-PGF)"/>
            <person name="Walter F."/>
            <person name="Albersmeier A."/>
            <person name="Kalinowski J."/>
            <person name="Ruckert C."/>
        </authorList>
    </citation>
    <scope>NUCLEOTIDE SEQUENCE</scope>
    <source>
        <strain evidence="2">JCM 4369</strain>
    </source>
</reference>